<accession>A0AAD0KVV1</accession>
<dbReference type="Pfam" id="PF04072">
    <property type="entry name" value="LCM"/>
    <property type="match status" value="1"/>
</dbReference>
<keyword evidence="2" id="KW-0808">Transferase</keyword>
<name>A0AAD0KVV1_MYCLR</name>
<dbReference type="AlphaFoldDB" id="A0AAD0KVV1"/>
<dbReference type="InterPro" id="IPR007213">
    <property type="entry name" value="Ppm1/Ppm2/Tcmp"/>
</dbReference>
<keyword evidence="1" id="KW-0489">Methyltransferase</keyword>
<dbReference type="SUPFAM" id="SSF53335">
    <property type="entry name" value="S-adenosyl-L-methionine-dependent methyltransferases"/>
    <property type="match status" value="1"/>
</dbReference>
<evidence type="ECO:0000256" key="2">
    <source>
        <dbReference type="ARBA" id="ARBA00022679"/>
    </source>
</evidence>
<dbReference type="Proteomes" id="UP000249682">
    <property type="component" value="Chromosome"/>
</dbReference>
<protein>
    <submittedName>
        <fullName evidence="3">Uncharacterized protein</fullName>
    </submittedName>
</protein>
<gene>
    <name evidence="3" type="ORF">DIJ64_13970</name>
</gene>
<dbReference type="InterPro" id="IPR029063">
    <property type="entry name" value="SAM-dependent_MTases_sf"/>
</dbReference>
<evidence type="ECO:0000313" key="3">
    <source>
        <dbReference type="EMBL" id="AWV48768.1"/>
    </source>
</evidence>
<dbReference type="GO" id="GO:0008168">
    <property type="term" value="F:methyltransferase activity"/>
    <property type="evidence" value="ECO:0007669"/>
    <property type="project" value="UniProtKB-KW"/>
</dbReference>
<sequence length="78" mass="8614">MFCCASRLAWPDGTTIFEVGPYTGPRLKVLRCPLGAQSCTDCHAITIDLRNNWPRVLQGSVFDLASTSLWQRLACRAG</sequence>
<proteinExistence type="predicted"/>
<dbReference type="RefSeq" id="WP_111481108.1">
    <property type="nucleotide sequence ID" value="NZ_CP029543.1"/>
</dbReference>
<reference evidence="3 4" key="1">
    <citation type="submission" date="2018-05" db="EMBL/GenBank/DDBJ databases">
        <title>Evolution of small genomes with special reference to Mycobacterium leprae.</title>
        <authorList>
            <person name="Mohanty P.S."/>
            <person name="Bansal A.K."/>
            <person name="Gupta U.D."/>
            <person name="Naaz F."/>
            <person name="Dwivedi V.D."/>
            <person name="Singh H."/>
            <person name="Gupta G."/>
            <person name="Sharma S."/>
            <person name="Arora M."/>
        </authorList>
    </citation>
    <scope>NUCLEOTIDE SEQUENCE [LARGE SCALE GENOMIC DNA]</scope>
    <source>
        <strain evidence="3 4">MRHRU-235-G</strain>
    </source>
</reference>
<dbReference type="GO" id="GO:0032259">
    <property type="term" value="P:methylation"/>
    <property type="evidence" value="ECO:0007669"/>
    <property type="project" value="UniProtKB-KW"/>
</dbReference>
<organism evidence="3 4">
    <name type="scientific">Mycobacterium leprae</name>
    <dbReference type="NCBI Taxonomy" id="1769"/>
    <lineage>
        <taxon>Bacteria</taxon>
        <taxon>Bacillati</taxon>
        <taxon>Actinomycetota</taxon>
        <taxon>Actinomycetes</taxon>
        <taxon>Mycobacteriales</taxon>
        <taxon>Mycobacteriaceae</taxon>
        <taxon>Mycobacterium</taxon>
    </lineage>
</organism>
<evidence type="ECO:0000313" key="4">
    <source>
        <dbReference type="Proteomes" id="UP000249682"/>
    </source>
</evidence>
<evidence type="ECO:0000256" key="1">
    <source>
        <dbReference type="ARBA" id="ARBA00022603"/>
    </source>
</evidence>
<dbReference type="EMBL" id="CP029543">
    <property type="protein sequence ID" value="AWV48768.1"/>
    <property type="molecule type" value="Genomic_DNA"/>
</dbReference>